<protein>
    <submittedName>
        <fullName evidence="1">Uncharacterized protein</fullName>
    </submittedName>
</protein>
<organism evidence="1 2">
    <name type="scientific">Janibacter limosus</name>
    <dbReference type="NCBI Taxonomy" id="53458"/>
    <lineage>
        <taxon>Bacteria</taxon>
        <taxon>Bacillati</taxon>
        <taxon>Actinomycetota</taxon>
        <taxon>Actinomycetes</taxon>
        <taxon>Micrococcales</taxon>
        <taxon>Intrasporangiaceae</taxon>
        <taxon>Janibacter</taxon>
    </lineage>
</organism>
<dbReference type="Proteomes" id="UP001059663">
    <property type="component" value="Chromosome"/>
</dbReference>
<evidence type="ECO:0000313" key="2">
    <source>
        <dbReference type="Proteomes" id="UP001059663"/>
    </source>
</evidence>
<reference evidence="1" key="1">
    <citation type="submission" date="2021-11" db="EMBL/GenBank/DDBJ databases">
        <title>Study of the species diversity of bacterial strains isolated from a unique natural object - Shulgan-Tash cave (Bashkiria).</title>
        <authorList>
            <person name="Sazanova A.L."/>
            <person name="Chirak E.R."/>
            <person name="Safronova V.I."/>
        </authorList>
    </citation>
    <scope>NUCLEOTIDE SEQUENCE</scope>
    <source>
        <strain evidence="1">P1</strain>
    </source>
</reference>
<name>A0AC61U948_9MICO</name>
<proteinExistence type="predicted"/>
<accession>A0AC61U948</accession>
<evidence type="ECO:0000313" key="1">
    <source>
        <dbReference type="EMBL" id="UUZ46504.1"/>
    </source>
</evidence>
<dbReference type="EMBL" id="CP087977">
    <property type="protein sequence ID" value="UUZ46504.1"/>
    <property type="molecule type" value="Genomic_DNA"/>
</dbReference>
<gene>
    <name evidence="1" type="ORF">LP422_06625</name>
</gene>
<sequence>MPSSRRPHAALAGALALPLLLAGCGGSVEVGIPPAADSPACTAAAERWPTDVSGLEPRETTPEQPRDQGPGRSCGRRPVRDARDAAHRGAVRRRRRHRVGRRGPR</sequence>